<dbReference type="GO" id="GO:0004519">
    <property type="term" value="F:endonuclease activity"/>
    <property type="evidence" value="ECO:0007669"/>
    <property type="project" value="InterPro"/>
</dbReference>
<dbReference type="Pfam" id="PF14436">
    <property type="entry name" value="EndoU_bacteria"/>
    <property type="match status" value="1"/>
</dbReference>
<dbReference type="EMBL" id="OBMR01000016">
    <property type="protein sequence ID" value="SOC17684.1"/>
    <property type="molecule type" value="Genomic_DNA"/>
</dbReference>
<protein>
    <submittedName>
        <fullName evidence="2">EndoU nuclease</fullName>
    </submittedName>
</protein>
<evidence type="ECO:0000313" key="2">
    <source>
        <dbReference type="EMBL" id="SOC17684.1"/>
    </source>
</evidence>
<evidence type="ECO:0000259" key="1">
    <source>
        <dbReference type="Pfam" id="PF14436"/>
    </source>
</evidence>
<sequence length="162" mass="17619">MGTTKTGRTLNTKGAAGVASQYSVVHSNEGGYTKPLKGNQIRLKSGGHGQAGLNELNRYGIKYNIVKTYSNGVRVGNIPSHKNPKKQTGTGQAWFPKNWTSKDIKHAGEHVANLKSNRHSKDGVAVFGMWKGVRVGVIRTHGQIGTIFPDSKQPTSRGRKRK</sequence>
<dbReference type="AlphaFoldDB" id="A0A285TCS9"/>
<reference evidence="2 3" key="1">
    <citation type="submission" date="2017-08" db="EMBL/GenBank/DDBJ databases">
        <authorList>
            <person name="de Groot N.N."/>
        </authorList>
    </citation>
    <scope>NUCLEOTIDE SEQUENCE [LARGE SCALE GENOMIC DNA]</scope>
    <source>
        <strain evidence="2 3">DSM 9787</strain>
    </source>
</reference>
<dbReference type="Proteomes" id="UP000219563">
    <property type="component" value="Unassembled WGS sequence"/>
</dbReference>
<organism evidence="2 3">
    <name type="scientific">Pseudobutyrivibrio ruminis DSM 9787</name>
    <dbReference type="NCBI Taxonomy" id="1123011"/>
    <lineage>
        <taxon>Bacteria</taxon>
        <taxon>Bacillati</taxon>
        <taxon>Bacillota</taxon>
        <taxon>Clostridia</taxon>
        <taxon>Lachnospirales</taxon>
        <taxon>Lachnospiraceae</taxon>
        <taxon>Pseudobutyrivibrio</taxon>
    </lineage>
</organism>
<evidence type="ECO:0000313" key="3">
    <source>
        <dbReference type="Proteomes" id="UP000219563"/>
    </source>
</evidence>
<name>A0A285TCS9_9FIRM</name>
<feature type="domain" description="Bacterial EndoU nuclease" evidence="1">
    <location>
        <begin position="44"/>
        <end position="151"/>
    </location>
</feature>
<accession>A0A285TCS9</accession>
<dbReference type="RefSeq" id="WP_097077251.1">
    <property type="nucleotide sequence ID" value="NZ_OBMR01000016.1"/>
</dbReference>
<proteinExistence type="predicted"/>
<gene>
    <name evidence="2" type="ORF">SAMN02910411_0491</name>
</gene>
<dbReference type="InterPro" id="IPR029501">
    <property type="entry name" value="EndoU_bac"/>
</dbReference>